<evidence type="ECO:0000313" key="1">
    <source>
        <dbReference type="EMBL" id="STD58661.1"/>
    </source>
</evidence>
<evidence type="ECO:0000313" key="2">
    <source>
        <dbReference type="Proteomes" id="UP000254737"/>
    </source>
</evidence>
<dbReference type="Proteomes" id="UP000254737">
    <property type="component" value="Unassembled WGS sequence"/>
</dbReference>
<proteinExistence type="predicted"/>
<sequence>MGWGIKHGKNNNRVYMTDIAPTVAALLHIEEPNGNIGEPVSEVTNPK</sequence>
<dbReference type="EMBL" id="UFXS01000001">
    <property type="protein sequence ID" value="STD58661.1"/>
    <property type="molecule type" value="Genomic_DNA"/>
</dbReference>
<reference evidence="1 2" key="1">
    <citation type="submission" date="2018-06" db="EMBL/GenBank/DDBJ databases">
        <authorList>
            <consortium name="Pathogen Informatics"/>
            <person name="Doyle S."/>
        </authorList>
    </citation>
    <scope>NUCLEOTIDE SEQUENCE [LARGE SCALE GENOMIC DNA]</scope>
    <source>
        <strain evidence="1 2">NCTC13456</strain>
    </source>
</reference>
<dbReference type="InterPro" id="IPR017850">
    <property type="entry name" value="Alkaline_phosphatase_core_sf"/>
</dbReference>
<dbReference type="AlphaFoldDB" id="A0A376GEU0"/>
<protein>
    <submittedName>
        <fullName evidence="1">Uncharacterized protein</fullName>
    </submittedName>
</protein>
<name>A0A376GEU0_9FLAO</name>
<accession>A0A376GEU0</accession>
<dbReference type="SUPFAM" id="SSF53649">
    <property type="entry name" value="Alkaline phosphatase-like"/>
    <property type="match status" value="1"/>
</dbReference>
<organism evidence="1 2">
    <name type="scientific">Empedobacter falsenii</name>
    <dbReference type="NCBI Taxonomy" id="343874"/>
    <lineage>
        <taxon>Bacteria</taxon>
        <taxon>Pseudomonadati</taxon>
        <taxon>Bacteroidota</taxon>
        <taxon>Flavobacteriia</taxon>
        <taxon>Flavobacteriales</taxon>
        <taxon>Weeksellaceae</taxon>
        <taxon>Empedobacter</taxon>
    </lineage>
</organism>
<dbReference type="Gene3D" id="3.40.720.10">
    <property type="entry name" value="Alkaline Phosphatase, subunit A"/>
    <property type="match status" value="1"/>
</dbReference>
<gene>
    <name evidence="1" type="ORF">NCTC13456_02285</name>
</gene>